<protein>
    <recommendedName>
        <fullName evidence="3">Antitoxin Xre/MbcA/ParS-like toxin-binding domain-containing protein</fullName>
    </recommendedName>
</protein>
<organism evidence="1 2">
    <name type="scientific">Rhodococcoides kyotonense</name>
    <dbReference type="NCBI Taxonomy" id="398843"/>
    <lineage>
        <taxon>Bacteria</taxon>
        <taxon>Bacillati</taxon>
        <taxon>Actinomycetota</taxon>
        <taxon>Actinomycetes</taxon>
        <taxon>Mycobacteriales</taxon>
        <taxon>Nocardiaceae</taxon>
        <taxon>Rhodococcoides</taxon>
    </lineage>
</organism>
<gene>
    <name evidence="1" type="ORF">SAMN05421642_11741</name>
</gene>
<proteinExistence type="predicted"/>
<dbReference type="AlphaFoldDB" id="A0A239MDI8"/>
<dbReference type="OrthoDB" id="4762501at2"/>
<name>A0A239MDI8_9NOCA</name>
<evidence type="ECO:0008006" key="3">
    <source>
        <dbReference type="Google" id="ProtNLM"/>
    </source>
</evidence>
<dbReference type="Proteomes" id="UP000198327">
    <property type="component" value="Unassembled WGS sequence"/>
</dbReference>
<accession>A0A239MDI8</accession>
<sequence length="157" mass="17165">MAHRLIEASGASDERDLEYARAGLDDIVSGLRARRAWTEHVGDILTSKQACDFAAWTRSALSKAVGENRVLRLEGSNGKYGYAAAGFTDSRPARPIPGIQDVLRVWSVQDPRGWSTVSWFTTEQPELEGRTPRRALLDGDPSMVVRAARAAVSRLAA</sequence>
<evidence type="ECO:0000313" key="2">
    <source>
        <dbReference type="Proteomes" id="UP000198327"/>
    </source>
</evidence>
<reference evidence="2" key="1">
    <citation type="submission" date="2017-06" db="EMBL/GenBank/DDBJ databases">
        <authorList>
            <person name="Varghese N."/>
            <person name="Submissions S."/>
        </authorList>
    </citation>
    <scope>NUCLEOTIDE SEQUENCE [LARGE SCALE GENOMIC DNA]</scope>
    <source>
        <strain evidence="2">JCM 23211</strain>
    </source>
</reference>
<dbReference type="EMBL" id="FZOW01000017">
    <property type="protein sequence ID" value="SNT40114.1"/>
    <property type="molecule type" value="Genomic_DNA"/>
</dbReference>
<evidence type="ECO:0000313" key="1">
    <source>
        <dbReference type="EMBL" id="SNT40114.1"/>
    </source>
</evidence>
<keyword evidence="2" id="KW-1185">Reference proteome</keyword>